<gene>
    <name evidence="1" type="ORF">GCM10023156_50290</name>
</gene>
<protein>
    <recommendedName>
        <fullName evidence="3">HTH cro/C1-type domain-containing protein</fullName>
    </recommendedName>
</protein>
<sequence>MDIDGDKFRKAYVAAGYSQENFAAATKKHDPTGVGINSKTVYRMASNNKASSHSLMVASLTLGVAEDTFYPDDPSPLDPRSNAFKASEFIIDLVDCGVVPPQYFGLDQPGEDFWEFLKHDIYRLDGPMPPRDRRHLSDSDFADGIDRLKRMCFLIELSDGTIRIISPSAHEVLQVLRMRLEQEIDVIRMACKLSNEQRVKISAEQQATYDKCLHLLATERYGDLVVSEASWHCAWSGDYASIRRVLRNNLNLAMQVGDRMLRSGPGGTITCREAEFKAEFTIMLEELKQMQDVFRKSRDFPLLKTLITNHVGRSERIIRQVENRKFEALKKLREKQASLSPE</sequence>
<proteinExistence type="predicted"/>
<reference evidence="2" key="1">
    <citation type="journal article" date="2019" name="Int. J. Syst. Evol. Microbiol.">
        <title>The Global Catalogue of Microorganisms (GCM) 10K type strain sequencing project: providing services to taxonomists for standard genome sequencing and annotation.</title>
        <authorList>
            <consortium name="The Broad Institute Genomics Platform"/>
            <consortium name="The Broad Institute Genome Sequencing Center for Infectious Disease"/>
            <person name="Wu L."/>
            <person name="Ma J."/>
        </authorList>
    </citation>
    <scope>NUCLEOTIDE SEQUENCE [LARGE SCALE GENOMIC DNA]</scope>
    <source>
        <strain evidence="2">JCM 17759</strain>
    </source>
</reference>
<comment type="caution">
    <text evidence="1">The sequence shown here is derived from an EMBL/GenBank/DDBJ whole genome shotgun (WGS) entry which is preliminary data.</text>
</comment>
<keyword evidence="2" id="KW-1185">Reference proteome</keyword>
<organism evidence="1 2">
    <name type="scientific">Novipirellula rosea</name>
    <dbReference type="NCBI Taxonomy" id="1031540"/>
    <lineage>
        <taxon>Bacteria</taxon>
        <taxon>Pseudomonadati</taxon>
        <taxon>Planctomycetota</taxon>
        <taxon>Planctomycetia</taxon>
        <taxon>Pirellulales</taxon>
        <taxon>Pirellulaceae</taxon>
        <taxon>Novipirellula</taxon>
    </lineage>
</organism>
<evidence type="ECO:0000313" key="2">
    <source>
        <dbReference type="Proteomes" id="UP001500840"/>
    </source>
</evidence>
<accession>A0ABP8NDN9</accession>
<dbReference type="Proteomes" id="UP001500840">
    <property type="component" value="Unassembled WGS sequence"/>
</dbReference>
<evidence type="ECO:0008006" key="3">
    <source>
        <dbReference type="Google" id="ProtNLM"/>
    </source>
</evidence>
<dbReference type="EMBL" id="BAABGA010000067">
    <property type="protein sequence ID" value="GAA4464131.1"/>
    <property type="molecule type" value="Genomic_DNA"/>
</dbReference>
<name>A0ABP8NDN9_9BACT</name>
<evidence type="ECO:0000313" key="1">
    <source>
        <dbReference type="EMBL" id="GAA4464131.1"/>
    </source>
</evidence>